<keyword evidence="5 7" id="KW-1133">Transmembrane helix</keyword>
<proteinExistence type="inferred from homology"/>
<dbReference type="EMBL" id="RJVK01000001">
    <property type="protein sequence ID" value="ROR40990.1"/>
    <property type="molecule type" value="Genomic_DNA"/>
</dbReference>
<dbReference type="InterPro" id="IPR049142">
    <property type="entry name" value="MS_channel_1st"/>
</dbReference>
<feature type="transmembrane region" description="Helical" evidence="7">
    <location>
        <begin position="139"/>
        <end position="157"/>
    </location>
</feature>
<dbReference type="PROSITE" id="PS01246">
    <property type="entry name" value="UPF0003"/>
    <property type="match status" value="1"/>
</dbReference>
<dbReference type="Gene3D" id="2.30.30.60">
    <property type="match status" value="1"/>
</dbReference>
<reference evidence="12 13" key="2">
    <citation type="submission" date="2018-11" db="EMBL/GenBank/DDBJ databases">
        <title>Genomic Encyclopedia of Type Strains, Phase IV (KMG-IV): sequencing the most valuable type-strain genomes for metagenomic binning, comparative biology and taxonomic classification.</title>
        <authorList>
            <person name="Goeker M."/>
        </authorList>
    </citation>
    <scope>NUCLEOTIDE SEQUENCE [LARGE SCALE GENOMIC DNA]</scope>
    <source>
        <strain evidence="12 13">DSM 27783</strain>
    </source>
</reference>
<dbReference type="Gene3D" id="1.10.287.1260">
    <property type="match status" value="1"/>
</dbReference>
<dbReference type="Pfam" id="PF21082">
    <property type="entry name" value="MS_channel_3rd"/>
    <property type="match status" value="1"/>
</dbReference>
<evidence type="ECO:0000256" key="7">
    <source>
        <dbReference type="SAM" id="Phobius"/>
    </source>
</evidence>
<evidence type="ECO:0000313" key="13">
    <source>
        <dbReference type="Proteomes" id="UP000272781"/>
    </source>
</evidence>
<dbReference type="InterPro" id="IPR049278">
    <property type="entry name" value="MS_channel_C"/>
</dbReference>
<dbReference type="PANTHER" id="PTHR43634:SF2">
    <property type="entry name" value="LOW CONDUCTANCE MECHANOSENSITIVE CHANNEL YNAI"/>
    <property type="match status" value="1"/>
</dbReference>
<reference evidence="11" key="3">
    <citation type="submission" date="2019-06" db="EMBL/GenBank/DDBJ databases">
        <title>A comparative analysis of the Nautiliaceae.</title>
        <authorList>
            <person name="Grosche A."/>
            <person name="Smedile F."/>
            <person name="Vetriani C."/>
        </authorList>
    </citation>
    <scope>NUCLEOTIDE SEQUENCE</scope>
    <source>
        <strain evidence="11">TB6</strain>
    </source>
</reference>
<evidence type="ECO:0000259" key="9">
    <source>
        <dbReference type="Pfam" id="PF21082"/>
    </source>
</evidence>
<feature type="domain" description="Mechanosensitive ion channel MscS" evidence="8">
    <location>
        <begin position="160"/>
        <end position="226"/>
    </location>
</feature>
<dbReference type="GO" id="GO:0005886">
    <property type="term" value="C:plasma membrane"/>
    <property type="evidence" value="ECO:0007669"/>
    <property type="project" value="UniProtKB-SubCell"/>
</dbReference>
<dbReference type="Gene3D" id="3.30.70.100">
    <property type="match status" value="1"/>
</dbReference>
<keyword evidence="14" id="KW-1185">Reference proteome</keyword>
<feature type="domain" description="Mechanosensitive ion channel transmembrane helices 2/3" evidence="10">
    <location>
        <begin position="117"/>
        <end position="158"/>
    </location>
</feature>
<dbReference type="SUPFAM" id="SSF82861">
    <property type="entry name" value="Mechanosensitive channel protein MscS (YggB), transmembrane region"/>
    <property type="match status" value="1"/>
</dbReference>
<dbReference type="InterPro" id="IPR011066">
    <property type="entry name" value="MscS_channel_C_sf"/>
</dbReference>
<protein>
    <submittedName>
        <fullName evidence="11">Mechanosensitive ion channel</fullName>
    </submittedName>
    <submittedName>
        <fullName evidence="12">MscS family membrane protein</fullName>
    </submittedName>
</protein>
<evidence type="ECO:0000256" key="5">
    <source>
        <dbReference type="ARBA" id="ARBA00022989"/>
    </source>
</evidence>
<dbReference type="InterPro" id="IPR045042">
    <property type="entry name" value="YnaI-like"/>
</dbReference>
<feature type="transmembrane region" description="Helical" evidence="7">
    <location>
        <begin position="75"/>
        <end position="99"/>
    </location>
</feature>
<dbReference type="InterPro" id="IPR006685">
    <property type="entry name" value="MscS_channel_2nd"/>
</dbReference>
<dbReference type="InterPro" id="IPR011014">
    <property type="entry name" value="MscS_channel_TM-2"/>
</dbReference>
<evidence type="ECO:0000259" key="8">
    <source>
        <dbReference type="Pfam" id="PF00924"/>
    </source>
</evidence>
<gene>
    <name evidence="11" type="ORF">C6V80_04780</name>
    <name evidence="12" type="ORF">EDC58_0473</name>
</gene>
<keyword evidence="4 7" id="KW-0812">Transmembrane</keyword>
<reference evidence="14" key="1">
    <citation type="submission" date="2018-03" db="EMBL/GenBank/DDBJ databases">
        <title>A comparative analysis of the Nautiliaceae.</title>
        <authorList>
            <person name="Grosche A."/>
            <person name="Smedile F."/>
            <person name="Vetriani C."/>
        </authorList>
    </citation>
    <scope>NUCLEOTIDE SEQUENCE [LARGE SCALE GENOMIC DNA]</scope>
    <source>
        <strain evidence="14">TB6</strain>
    </source>
</reference>
<organism evidence="12 13">
    <name type="scientific">Caminibacter pacificus</name>
    <dbReference type="NCBI Taxonomy" id="1424653"/>
    <lineage>
        <taxon>Bacteria</taxon>
        <taxon>Pseudomonadati</taxon>
        <taxon>Campylobacterota</taxon>
        <taxon>Epsilonproteobacteria</taxon>
        <taxon>Nautiliales</taxon>
        <taxon>Nautiliaceae</taxon>
        <taxon>Caminibacter</taxon>
    </lineage>
</organism>
<keyword evidence="6 7" id="KW-0472">Membrane</keyword>
<dbReference type="Proteomes" id="UP000298805">
    <property type="component" value="Chromosome"/>
</dbReference>
<dbReference type="PANTHER" id="PTHR43634">
    <property type="entry name" value="OW CONDUCTANCE MECHANOSENSITIVE CHANNEL"/>
    <property type="match status" value="1"/>
</dbReference>
<dbReference type="Proteomes" id="UP000272781">
    <property type="component" value="Unassembled WGS sequence"/>
</dbReference>
<dbReference type="SUPFAM" id="SSF82689">
    <property type="entry name" value="Mechanosensitive channel protein MscS (YggB), C-terminal domain"/>
    <property type="match status" value="1"/>
</dbReference>
<sequence length="365" mass="43144">MKLYIAIGVVVLNLLYLFFTKNLKYFFFKKRKNIFLRLLYSRVYKIGIPFLFLIDVNTFFYLFDDRFPNSNVKFFLNLFLISWLFYEVLKYIIYTAITIKVSKKENVRRELFSLVINLTKVLIVIVIFVAVLSHLGVNVTAIITSLGIGGVIIGLAAKETIGNFFDSIRLVSEDAFHVGDWIETKDFEGFVTEIGLTATQIRTFDNGLIVIPNSKLANEWVKNWSRRMIGRRIKFWLKIKYTTDTDELRRVVNEIRVMLQKHPFIVTDDKIKSRLRKKMQKNALFSIEDKYGVRKTLLVYVDKFDEYSIDILIYAFSITVDWEEWLRVKQDVMLKVLDIIKNSKLELAYPTNVIFYDERKNLWKN</sequence>
<feature type="domain" description="Mechanosensitive ion channel MscS C-terminal" evidence="9">
    <location>
        <begin position="238"/>
        <end position="343"/>
    </location>
</feature>
<dbReference type="Pfam" id="PF21088">
    <property type="entry name" value="MS_channel_1st"/>
    <property type="match status" value="1"/>
</dbReference>
<dbReference type="RefSeq" id="WP_123351889.1">
    <property type="nucleotide sequence ID" value="NZ_CP027432.2"/>
</dbReference>
<evidence type="ECO:0000313" key="11">
    <source>
        <dbReference type="EMBL" id="QCI28296.1"/>
    </source>
</evidence>
<name>A0AAJ4REB8_9BACT</name>
<evidence type="ECO:0000256" key="4">
    <source>
        <dbReference type="ARBA" id="ARBA00022692"/>
    </source>
</evidence>
<dbReference type="EMBL" id="CP027432">
    <property type="protein sequence ID" value="QCI28296.1"/>
    <property type="molecule type" value="Genomic_DNA"/>
</dbReference>
<comment type="subcellular location">
    <subcellularLocation>
        <location evidence="1">Cell membrane</location>
        <topology evidence="1">Multi-pass membrane protein</topology>
    </subcellularLocation>
</comment>
<evidence type="ECO:0000256" key="6">
    <source>
        <dbReference type="ARBA" id="ARBA00023136"/>
    </source>
</evidence>
<evidence type="ECO:0000313" key="14">
    <source>
        <dbReference type="Proteomes" id="UP000298805"/>
    </source>
</evidence>
<dbReference type="AlphaFoldDB" id="A0AAJ4REB8"/>
<feature type="transmembrane region" description="Helical" evidence="7">
    <location>
        <begin position="43"/>
        <end position="63"/>
    </location>
</feature>
<feature type="transmembrane region" description="Helical" evidence="7">
    <location>
        <begin position="111"/>
        <end position="133"/>
    </location>
</feature>
<dbReference type="InterPro" id="IPR023408">
    <property type="entry name" value="MscS_beta-dom_sf"/>
</dbReference>
<dbReference type="InterPro" id="IPR010920">
    <property type="entry name" value="LSM_dom_sf"/>
</dbReference>
<dbReference type="InterPro" id="IPR006686">
    <property type="entry name" value="MscS_channel_CS"/>
</dbReference>
<evidence type="ECO:0000256" key="2">
    <source>
        <dbReference type="ARBA" id="ARBA00008017"/>
    </source>
</evidence>
<dbReference type="SUPFAM" id="SSF50182">
    <property type="entry name" value="Sm-like ribonucleoproteins"/>
    <property type="match status" value="1"/>
</dbReference>
<accession>A0AAJ4REB8</accession>
<dbReference type="Pfam" id="PF00924">
    <property type="entry name" value="MS_channel_2nd"/>
    <property type="match status" value="1"/>
</dbReference>
<evidence type="ECO:0000256" key="3">
    <source>
        <dbReference type="ARBA" id="ARBA00022475"/>
    </source>
</evidence>
<feature type="transmembrane region" description="Helical" evidence="7">
    <location>
        <begin position="6"/>
        <end position="23"/>
    </location>
</feature>
<keyword evidence="3" id="KW-1003">Cell membrane</keyword>
<evidence type="ECO:0000313" key="12">
    <source>
        <dbReference type="EMBL" id="ROR40990.1"/>
    </source>
</evidence>
<dbReference type="GO" id="GO:0008381">
    <property type="term" value="F:mechanosensitive monoatomic ion channel activity"/>
    <property type="evidence" value="ECO:0007669"/>
    <property type="project" value="UniProtKB-ARBA"/>
</dbReference>
<comment type="similarity">
    <text evidence="2">Belongs to the MscS (TC 1.A.23) family.</text>
</comment>
<evidence type="ECO:0000259" key="10">
    <source>
        <dbReference type="Pfam" id="PF21088"/>
    </source>
</evidence>
<evidence type="ECO:0000256" key="1">
    <source>
        <dbReference type="ARBA" id="ARBA00004651"/>
    </source>
</evidence>